<evidence type="ECO:0000313" key="1">
    <source>
        <dbReference type="EMBL" id="KAH6922654.1"/>
    </source>
</evidence>
<keyword evidence="2" id="KW-1185">Reference proteome</keyword>
<protein>
    <submittedName>
        <fullName evidence="1">Uncharacterized protein</fullName>
    </submittedName>
</protein>
<reference evidence="1" key="1">
    <citation type="submission" date="2020-05" db="EMBL/GenBank/DDBJ databases">
        <title>Large-scale comparative analyses of tick genomes elucidate their genetic diversity and vector capacities.</title>
        <authorList>
            <person name="Jia N."/>
            <person name="Wang J."/>
            <person name="Shi W."/>
            <person name="Du L."/>
            <person name="Sun Y."/>
            <person name="Zhan W."/>
            <person name="Jiang J."/>
            <person name="Wang Q."/>
            <person name="Zhang B."/>
            <person name="Ji P."/>
            <person name="Sakyi L.B."/>
            <person name="Cui X."/>
            <person name="Yuan T."/>
            <person name="Jiang B."/>
            <person name="Yang W."/>
            <person name="Lam T.T.-Y."/>
            <person name="Chang Q."/>
            <person name="Ding S."/>
            <person name="Wang X."/>
            <person name="Zhu J."/>
            <person name="Ruan X."/>
            <person name="Zhao L."/>
            <person name="Wei J."/>
            <person name="Que T."/>
            <person name="Du C."/>
            <person name="Cheng J."/>
            <person name="Dai P."/>
            <person name="Han X."/>
            <person name="Huang E."/>
            <person name="Gao Y."/>
            <person name="Liu J."/>
            <person name="Shao H."/>
            <person name="Ye R."/>
            <person name="Li L."/>
            <person name="Wei W."/>
            <person name="Wang X."/>
            <person name="Wang C."/>
            <person name="Yang T."/>
            <person name="Huo Q."/>
            <person name="Li W."/>
            <person name="Guo W."/>
            <person name="Chen H."/>
            <person name="Zhou L."/>
            <person name="Ni X."/>
            <person name="Tian J."/>
            <person name="Zhou Y."/>
            <person name="Sheng Y."/>
            <person name="Liu T."/>
            <person name="Pan Y."/>
            <person name="Xia L."/>
            <person name="Li J."/>
            <person name="Zhao F."/>
            <person name="Cao W."/>
        </authorList>
    </citation>
    <scope>NUCLEOTIDE SEQUENCE</scope>
    <source>
        <strain evidence="1">Hyas-2018</strain>
    </source>
</reference>
<organism evidence="1 2">
    <name type="scientific">Hyalomma asiaticum</name>
    <name type="common">Tick</name>
    <dbReference type="NCBI Taxonomy" id="266040"/>
    <lineage>
        <taxon>Eukaryota</taxon>
        <taxon>Metazoa</taxon>
        <taxon>Ecdysozoa</taxon>
        <taxon>Arthropoda</taxon>
        <taxon>Chelicerata</taxon>
        <taxon>Arachnida</taxon>
        <taxon>Acari</taxon>
        <taxon>Parasitiformes</taxon>
        <taxon>Ixodida</taxon>
        <taxon>Ixodoidea</taxon>
        <taxon>Ixodidae</taxon>
        <taxon>Hyalomminae</taxon>
        <taxon>Hyalomma</taxon>
    </lineage>
</organism>
<dbReference type="EMBL" id="CM023489">
    <property type="protein sequence ID" value="KAH6922654.1"/>
    <property type="molecule type" value="Genomic_DNA"/>
</dbReference>
<dbReference type="Proteomes" id="UP000821845">
    <property type="component" value="Chromosome 9"/>
</dbReference>
<proteinExistence type="predicted"/>
<comment type="caution">
    <text evidence="1">The sequence shown here is derived from an EMBL/GenBank/DDBJ whole genome shotgun (WGS) entry which is preliminary data.</text>
</comment>
<evidence type="ECO:0000313" key="2">
    <source>
        <dbReference type="Proteomes" id="UP000821845"/>
    </source>
</evidence>
<name>A0ACB7RMK2_HYAAI</name>
<sequence length="592" mass="66419">MEEYAQDDEAKDLQMLVIPDRPQGGTSLRKGHLELMVHRRHATNDDLGNPEFLLESGSDDRALVARGTHRLFLGSRAELASVMRLQALQLVYRPLLVFAPAGWRPRHEKFSALRRPLPSTVHVLTLEMLSAHDILLRLEHLATNESSVKIGITRLLAGNRLEDIRPTTLAANRFLPGPRHHRWRTQEAEQQDGRRSQHPVDDVPMEAPEMSTESSTGDRHVYLRPGQIATFLAKLVPEYVFVCMRLQYLDCERVTLWRGGATTVSLRLSYSTTIAAVHRGVVHQVARTMKVQPVGQRRYKLGEGPHWDERSGTLLFVDGHRGQIFRYDPQSGAETELVHLEEEIGNIIPYAEDNRKLAVCMGRGVYKLDLDTMEKTLLTEMFDKDSPVRTRINDGKCDAMGRLWAGSIPAKIDPVDVGNTVCGKNSLWSFSKGQLKHKLDKVNLSNGITWTTDNRTMFYNDSVPGTTYAFDFDVASGDISNKRVLLDFKATPGYQELGVPDGMTIDLNDKIWLACCFSSMVVQVDPETAKILTKVSFPTKYTTSCCFGGPNYETLYVTSGNFPPDATQHEDGLLYKVTELGVKGRAAFEFTG</sequence>
<gene>
    <name evidence="1" type="ORF">HPB50_017463</name>
</gene>
<accession>A0ACB7RMK2</accession>